<feature type="transmembrane region" description="Helical" evidence="1">
    <location>
        <begin position="271"/>
        <end position="293"/>
    </location>
</feature>
<feature type="transmembrane region" description="Helical" evidence="1">
    <location>
        <begin position="328"/>
        <end position="349"/>
    </location>
</feature>
<proteinExistence type="predicted"/>
<dbReference type="AlphaFoldDB" id="A0AAP8MH65"/>
<feature type="transmembrane region" description="Helical" evidence="1">
    <location>
        <begin position="54"/>
        <end position="75"/>
    </location>
</feature>
<feature type="transmembrane region" description="Helical" evidence="1">
    <location>
        <begin position="150"/>
        <end position="175"/>
    </location>
</feature>
<feature type="transmembrane region" description="Helical" evidence="1">
    <location>
        <begin position="240"/>
        <end position="259"/>
    </location>
</feature>
<feature type="transmembrane region" description="Helical" evidence="1">
    <location>
        <begin position="355"/>
        <end position="380"/>
    </location>
</feature>
<dbReference type="Pfam" id="PF05684">
    <property type="entry name" value="DUF819"/>
    <property type="match status" value="1"/>
</dbReference>
<protein>
    <submittedName>
        <fullName evidence="2">DUF819 domain-containing protein</fullName>
    </submittedName>
</protein>
<keyword evidence="1" id="KW-0472">Membrane</keyword>
<evidence type="ECO:0000313" key="3">
    <source>
        <dbReference type="Proteomes" id="UP000235162"/>
    </source>
</evidence>
<dbReference type="EMBL" id="PKUR01000001">
    <property type="protein sequence ID" value="PLW87836.1"/>
    <property type="molecule type" value="Genomic_DNA"/>
</dbReference>
<keyword evidence="3" id="KW-1185">Reference proteome</keyword>
<evidence type="ECO:0000313" key="2">
    <source>
        <dbReference type="EMBL" id="PLW87836.1"/>
    </source>
</evidence>
<reference evidence="2 3" key="1">
    <citation type="submission" date="2018-01" db="EMBL/GenBank/DDBJ databases">
        <title>The draft genome sequence of Halioglobus japonicus S1-36.</title>
        <authorList>
            <person name="Du Z.-J."/>
            <person name="Shi M.-J."/>
        </authorList>
    </citation>
    <scope>NUCLEOTIDE SEQUENCE [LARGE SCALE GENOMIC DNA]</scope>
    <source>
        <strain evidence="2 3">S1-36</strain>
    </source>
</reference>
<name>A0AAP8MH65_9GAMM</name>
<dbReference type="PANTHER" id="PTHR34289">
    <property type="entry name" value="PROTEIN, PUTATIVE (DUF819)-RELATED"/>
    <property type="match status" value="1"/>
</dbReference>
<feature type="transmembrane region" description="Helical" evidence="1">
    <location>
        <begin position="24"/>
        <end position="42"/>
    </location>
</feature>
<sequence>MPLLTFGLLFAAPAAVIWLVHHQAWAARLGVVVICYLAGLLVSTLNLSDQNQVGAASTVGWLSIGLALPLLLMALDLRSWRSLAGKAMLSMFLATSAVVAVATALYFLFADGVSARHSHLAAMSVGVYTGGTPNLAAIKAGLDIADSDYLLFHSVDTVIGAAYMLLMLTVGIPLFRRLLPGRAQMQAEGTVDSRLEEDFSLLLQRQTIWQVPVALAVAASVAGAVYALASWLAATFTALPMTPLLIVLLTTAGVALSFTPLRQKLTHAYRIGMYLIYVFCFSIAATTTLETLAGADPMIGLFVLGAVLGSVVVHAVLCRFVGVDADTFMVTSVAAVCSPPFVPLIARALDNPGLLMSGMMTGIVGYALGNYLGISLALVLSGI</sequence>
<feature type="transmembrane region" description="Helical" evidence="1">
    <location>
        <begin position="213"/>
        <end position="234"/>
    </location>
</feature>
<dbReference type="RefSeq" id="WP_084200157.1">
    <property type="nucleotide sequence ID" value="NZ_BMYL01000001.1"/>
</dbReference>
<dbReference type="KEGG" id="hja:BST95_13685"/>
<feature type="transmembrane region" description="Helical" evidence="1">
    <location>
        <begin position="87"/>
        <end position="108"/>
    </location>
</feature>
<gene>
    <name evidence="2" type="ORF">C0029_04495</name>
</gene>
<keyword evidence="1" id="KW-0812">Transmembrane</keyword>
<evidence type="ECO:0000256" key="1">
    <source>
        <dbReference type="SAM" id="Phobius"/>
    </source>
</evidence>
<keyword evidence="1" id="KW-1133">Transmembrane helix</keyword>
<dbReference type="Proteomes" id="UP000235162">
    <property type="component" value="Unassembled WGS sequence"/>
</dbReference>
<feature type="transmembrane region" description="Helical" evidence="1">
    <location>
        <begin position="299"/>
        <end position="321"/>
    </location>
</feature>
<accession>A0AAP8MH65</accession>
<dbReference type="PANTHER" id="PTHR34289:SF8">
    <property type="entry name" value="DUF819 DOMAIN-CONTAINING PROTEIN"/>
    <property type="match status" value="1"/>
</dbReference>
<comment type="caution">
    <text evidence="2">The sequence shown here is derived from an EMBL/GenBank/DDBJ whole genome shotgun (WGS) entry which is preliminary data.</text>
</comment>
<dbReference type="InterPro" id="IPR008537">
    <property type="entry name" value="DUF819"/>
</dbReference>
<organism evidence="2 3">
    <name type="scientific">Halioglobus japonicus</name>
    <dbReference type="NCBI Taxonomy" id="930805"/>
    <lineage>
        <taxon>Bacteria</taxon>
        <taxon>Pseudomonadati</taxon>
        <taxon>Pseudomonadota</taxon>
        <taxon>Gammaproteobacteria</taxon>
        <taxon>Cellvibrionales</taxon>
        <taxon>Halieaceae</taxon>
        <taxon>Halioglobus</taxon>
    </lineage>
</organism>